<protein>
    <submittedName>
        <fullName evidence="1">Aldose 1-epimerase family protein</fullName>
    </submittedName>
</protein>
<dbReference type="InterPro" id="IPR037481">
    <property type="entry name" value="LacX"/>
</dbReference>
<reference evidence="1" key="1">
    <citation type="submission" date="2021-06" db="EMBL/GenBank/DDBJ databases">
        <title>Description of novel taxa of the family Lachnospiraceae.</title>
        <authorList>
            <person name="Chaplin A.V."/>
            <person name="Sokolova S.R."/>
            <person name="Pikina A.P."/>
            <person name="Korzhanova M."/>
            <person name="Belova V."/>
            <person name="Korostin D."/>
            <person name="Efimov B.A."/>
        </authorList>
    </citation>
    <scope>NUCLEOTIDE SEQUENCE</scope>
    <source>
        <strain evidence="1">ASD5720</strain>
    </source>
</reference>
<dbReference type="SUPFAM" id="SSF74650">
    <property type="entry name" value="Galactose mutarotase-like"/>
    <property type="match status" value="1"/>
</dbReference>
<dbReference type="InterPro" id="IPR011013">
    <property type="entry name" value="Gal_mutarotase_sf_dom"/>
</dbReference>
<dbReference type="Gene3D" id="2.70.98.10">
    <property type="match status" value="1"/>
</dbReference>
<dbReference type="PANTHER" id="PTHR11122:SF13">
    <property type="entry name" value="GLUCOSE-6-PHOSPHATE 1-EPIMERASE"/>
    <property type="match status" value="1"/>
</dbReference>
<dbReference type="AlphaFoldDB" id="A0A949ND84"/>
<dbReference type="GO" id="GO:0030246">
    <property type="term" value="F:carbohydrate binding"/>
    <property type="evidence" value="ECO:0007669"/>
    <property type="project" value="InterPro"/>
</dbReference>
<dbReference type="GO" id="GO:0005975">
    <property type="term" value="P:carbohydrate metabolic process"/>
    <property type="evidence" value="ECO:0007669"/>
    <property type="project" value="InterPro"/>
</dbReference>
<dbReference type="PANTHER" id="PTHR11122">
    <property type="entry name" value="APOSPORY-ASSOCIATED PROTEIN C-RELATED"/>
    <property type="match status" value="1"/>
</dbReference>
<organism evidence="1 2">
    <name type="scientific">Diplocloster agilis</name>
    <dbReference type="NCBI Taxonomy" id="2850323"/>
    <lineage>
        <taxon>Bacteria</taxon>
        <taxon>Bacillati</taxon>
        <taxon>Bacillota</taxon>
        <taxon>Clostridia</taxon>
        <taxon>Lachnospirales</taxon>
        <taxon>Lachnospiraceae</taxon>
        <taxon>Diplocloster</taxon>
    </lineage>
</organism>
<sequence>MICETISNGYITLSATQQGAEVISIEQDGREYLWQKTAPQWQEQAPILFPIVGGLEDGFYEYDGKRYDMNTHGFARDMKFEIEEKTYTRLSYVLKYNEETLKVYPFRFEFYVIYELVGHTLKVTFVIKNKGENRLAAAVGHHPGYRCPFLNGEKMEDYYLEFECSETISRVLRKNGFGIRKLQDYIIDTNILPLSHDMFKEAVILKANGKSNWVKLKSDHNNYEIKVDFSEYPYLCLWSSAEPAPFICIEPWNGLPSNVNEDKDIMKKEHMVYVEPGDRYTISYSVDFR</sequence>
<keyword evidence="2" id="KW-1185">Reference proteome</keyword>
<evidence type="ECO:0000313" key="2">
    <source>
        <dbReference type="Proteomes" id="UP000712157"/>
    </source>
</evidence>
<comment type="caution">
    <text evidence="1">The sequence shown here is derived from an EMBL/GenBank/DDBJ whole genome shotgun (WGS) entry which is preliminary data.</text>
</comment>
<name>A0A949ND84_9FIRM</name>
<accession>A0A949ND84</accession>
<dbReference type="InterPro" id="IPR008183">
    <property type="entry name" value="Aldose_1/G6P_1-epimerase"/>
</dbReference>
<dbReference type="InterPro" id="IPR014718">
    <property type="entry name" value="GH-type_carb-bd"/>
</dbReference>
<evidence type="ECO:0000313" key="1">
    <source>
        <dbReference type="EMBL" id="MBU9735691.1"/>
    </source>
</evidence>
<dbReference type="CDD" id="cd09024">
    <property type="entry name" value="Aldose_epim_lacX"/>
    <property type="match status" value="1"/>
</dbReference>
<dbReference type="Proteomes" id="UP000712157">
    <property type="component" value="Unassembled WGS sequence"/>
</dbReference>
<gene>
    <name evidence="1" type="ORF">KTH89_04020</name>
</gene>
<dbReference type="RefSeq" id="WP_158342320.1">
    <property type="nucleotide sequence ID" value="NZ_JAHQCW010000004.1"/>
</dbReference>
<dbReference type="Pfam" id="PF01263">
    <property type="entry name" value="Aldose_epim"/>
    <property type="match status" value="1"/>
</dbReference>
<dbReference type="EMBL" id="JAHQCW010000004">
    <property type="protein sequence ID" value="MBU9735691.1"/>
    <property type="molecule type" value="Genomic_DNA"/>
</dbReference>
<proteinExistence type="predicted"/>
<dbReference type="GO" id="GO:0016853">
    <property type="term" value="F:isomerase activity"/>
    <property type="evidence" value="ECO:0007669"/>
    <property type="project" value="InterPro"/>
</dbReference>